<keyword evidence="2" id="KW-1185">Reference proteome</keyword>
<organism evidence="1 2">
    <name type="scientific">Aspergillus tanneri</name>
    <dbReference type="NCBI Taxonomy" id="1220188"/>
    <lineage>
        <taxon>Eukaryota</taxon>
        <taxon>Fungi</taxon>
        <taxon>Dikarya</taxon>
        <taxon>Ascomycota</taxon>
        <taxon>Pezizomycotina</taxon>
        <taxon>Eurotiomycetes</taxon>
        <taxon>Eurotiomycetidae</taxon>
        <taxon>Eurotiales</taxon>
        <taxon>Aspergillaceae</taxon>
        <taxon>Aspergillus</taxon>
        <taxon>Aspergillus subgen. Circumdati</taxon>
    </lineage>
</organism>
<evidence type="ECO:0000313" key="1">
    <source>
        <dbReference type="EMBL" id="THC95061.1"/>
    </source>
</evidence>
<dbReference type="EMBL" id="SOSA01000175">
    <property type="protein sequence ID" value="THC95061.1"/>
    <property type="molecule type" value="Genomic_DNA"/>
</dbReference>
<proteinExistence type="predicted"/>
<protein>
    <submittedName>
        <fullName evidence="1">Uncharacterized protein</fullName>
    </submittedName>
</protein>
<gene>
    <name evidence="1" type="ORF">EYZ11_005456</name>
</gene>
<accession>A0A4S3JNW0</accession>
<dbReference type="VEuPathDB" id="FungiDB:EYZ11_005456"/>
<evidence type="ECO:0000313" key="2">
    <source>
        <dbReference type="Proteomes" id="UP000308092"/>
    </source>
</evidence>
<name>A0A4S3JNW0_9EURO</name>
<dbReference type="AlphaFoldDB" id="A0A4S3JNW0"/>
<sequence length="43" mass="4770">MTSSTGTNTSPHVSNIVNKLDPRADLDMDHWQCGYRGSTTLDF</sequence>
<comment type="caution">
    <text evidence="1">The sequence shown here is derived from an EMBL/GenBank/DDBJ whole genome shotgun (WGS) entry which is preliminary data.</text>
</comment>
<reference evidence="1 2" key="1">
    <citation type="submission" date="2019-03" db="EMBL/GenBank/DDBJ databases">
        <title>The genome sequence of a newly discovered highly antifungal drug resistant Aspergillus species, Aspergillus tanneri NIH 1004.</title>
        <authorList>
            <person name="Mounaud S."/>
            <person name="Singh I."/>
            <person name="Joardar V."/>
            <person name="Pakala S."/>
            <person name="Pakala S."/>
            <person name="Venepally P."/>
            <person name="Hoover J."/>
            <person name="Nierman W."/>
            <person name="Chung J."/>
            <person name="Losada L."/>
        </authorList>
    </citation>
    <scope>NUCLEOTIDE SEQUENCE [LARGE SCALE GENOMIC DNA]</scope>
    <source>
        <strain evidence="1 2">NIH1004</strain>
    </source>
</reference>
<dbReference type="Proteomes" id="UP000308092">
    <property type="component" value="Unassembled WGS sequence"/>
</dbReference>